<evidence type="ECO:0000256" key="1">
    <source>
        <dbReference type="SAM" id="MobiDB-lite"/>
    </source>
</evidence>
<dbReference type="EnsemblPlants" id="PNT63623">
    <property type="protein sequence ID" value="PNT63623"/>
    <property type="gene ID" value="BRADI_4g18660v3"/>
</dbReference>
<proteinExistence type="predicted"/>
<feature type="non-terminal residue" evidence="2">
    <location>
        <position position="1"/>
    </location>
</feature>
<protein>
    <submittedName>
        <fullName evidence="2 3">Uncharacterized protein</fullName>
    </submittedName>
</protein>
<evidence type="ECO:0000313" key="4">
    <source>
        <dbReference type="Proteomes" id="UP000008810"/>
    </source>
</evidence>
<reference evidence="2 3" key="1">
    <citation type="journal article" date="2010" name="Nature">
        <title>Genome sequencing and analysis of the model grass Brachypodium distachyon.</title>
        <authorList>
            <consortium name="International Brachypodium Initiative"/>
        </authorList>
    </citation>
    <scope>NUCLEOTIDE SEQUENCE [LARGE SCALE GENOMIC DNA]</scope>
    <source>
        <strain evidence="2 3">Bd21</strain>
    </source>
</reference>
<dbReference type="EMBL" id="CM000883">
    <property type="protein sequence ID" value="PNT63623.1"/>
    <property type="molecule type" value="Genomic_DNA"/>
</dbReference>
<evidence type="ECO:0000313" key="3">
    <source>
        <dbReference type="EnsemblPlants" id="PNT63623"/>
    </source>
</evidence>
<keyword evidence="4" id="KW-1185">Reference proteome</keyword>
<sequence length="106" mass="11409">AGRCGTGQRNHQWHRPVEEVEDGEGGRGSGTARDMRSRSGSGSVRSERRRARPEARYCGSAFGEDDEEGRCGASSSWNRPVSQMSSNSSLPAAYSMTNSRGPDLAC</sequence>
<accession>A0A2K2CNM4</accession>
<organism evidence="2">
    <name type="scientific">Brachypodium distachyon</name>
    <name type="common">Purple false brome</name>
    <name type="synonym">Trachynia distachya</name>
    <dbReference type="NCBI Taxonomy" id="15368"/>
    <lineage>
        <taxon>Eukaryota</taxon>
        <taxon>Viridiplantae</taxon>
        <taxon>Streptophyta</taxon>
        <taxon>Embryophyta</taxon>
        <taxon>Tracheophyta</taxon>
        <taxon>Spermatophyta</taxon>
        <taxon>Magnoliopsida</taxon>
        <taxon>Liliopsida</taxon>
        <taxon>Poales</taxon>
        <taxon>Poaceae</taxon>
        <taxon>BOP clade</taxon>
        <taxon>Pooideae</taxon>
        <taxon>Stipodae</taxon>
        <taxon>Brachypodieae</taxon>
        <taxon>Brachypodium</taxon>
    </lineage>
</organism>
<dbReference type="AlphaFoldDB" id="A0A2K2CNM4"/>
<dbReference type="Proteomes" id="UP000008810">
    <property type="component" value="Chromosome 4"/>
</dbReference>
<feature type="region of interest" description="Disordered" evidence="1">
    <location>
        <begin position="1"/>
        <end position="106"/>
    </location>
</feature>
<reference evidence="3" key="3">
    <citation type="submission" date="2018-08" db="UniProtKB">
        <authorList>
            <consortium name="EnsemblPlants"/>
        </authorList>
    </citation>
    <scope>IDENTIFICATION</scope>
    <source>
        <strain evidence="3">cv. Bd21</strain>
    </source>
</reference>
<gene>
    <name evidence="2" type="ORF">BRADI_4g18660v3</name>
</gene>
<feature type="compositionally biased region" description="Polar residues" evidence="1">
    <location>
        <begin position="73"/>
        <end position="100"/>
    </location>
</feature>
<dbReference type="Gramene" id="PNT63623">
    <property type="protein sequence ID" value="PNT63623"/>
    <property type="gene ID" value="BRADI_4g18660v3"/>
</dbReference>
<evidence type="ECO:0000313" key="2">
    <source>
        <dbReference type="EMBL" id="PNT63623.1"/>
    </source>
</evidence>
<reference evidence="2" key="2">
    <citation type="submission" date="2017-06" db="EMBL/GenBank/DDBJ databases">
        <title>WGS assembly of Brachypodium distachyon.</title>
        <authorList>
            <consortium name="The International Brachypodium Initiative"/>
            <person name="Lucas S."/>
            <person name="Harmon-Smith M."/>
            <person name="Lail K."/>
            <person name="Tice H."/>
            <person name="Grimwood J."/>
            <person name="Bruce D."/>
            <person name="Barry K."/>
            <person name="Shu S."/>
            <person name="Lindquist E."/>
            <person name="Wang M."/>
            <person name="Pitluck S."/>
            <person name="Vogel J.P."/>
            <person name="Garvin D.F."/>
            <person name="Mockler T.C."/>
            <person name="Schmutz J."/>
            <person name="Rokhsar D."/>
            <person name="Bevan M.W."/>
        </authorList>
    </citation>
    <scope>NUCLEOTIDE SEQUENCE</scope>
    <source>
        <strain evidence="2">Bd21</strain>
    </source>
</reference>
<name>A0A2K2CNM4_BRADI</name>
<dbReference type="InParanoid" id="A0A2K2CNM4"/>